<comment type="caution">
    <text evidence="1">The sequence shown here is derived from an EMBL/GenBank/DDBJ whole genome shotgun (WGS) entry which is preliminary data.</text>
</comment>
<keyword evidence="2" id="KW-1185">Reference proteome</keyword>
<organism evidence="1 2">
    <name type="scientific">Orlajensenia leifsoniae</name>
    <dbReference type="NCBI Taxonomy" id="2561933"/>
    <lineage>
        <taxon>Bacteria</taxon>
        <taxon>Bacillati</taxon>
        <taxon>Actinomycetota</taxon>
        <taxon>Actinomycetes</taxon>
        <taxon>Micrococcales</taxon>
        <taxon>Microbacteriaceae</taxon>
        <taxon>Orlajensenia</taxon>
    </lineage>
</organism>
<dbReference type="AlphaFoldDB" id="A0A4Y9QWP0"/>
<sequence length="305" mass="32258">MSDLGPVDPGRGGETEWLRRWRLQADGDAFATATSVLTPVLLADGTPGMLKVARVDEEIRGGAVLAAWHGHGAARVLEAQDAAVLLERATGTRSLVHWVENGCDDEATRVLCDAAGALHAASGDLLTAGVGERHDTPELVPLELWFRELLTRADGNRPTVAGSDPGFVRRAAAIARELLDGQDTSPQEVVALHGDIHHGNVLDFGDPMAGGRGWLAIDPKGLVGDRAFDYCNLLCNPSHERALEPGRLERQFAVVTDAAGLAPDRLARWLAAWCGLSSVWFALDGDAGHTASATAIGRKALALIG</sequence>
<dbReference type="InterPro" id="IPR006748">
    <property type="entry name" value="NH2Glyco/OHUrea_AB-resist_kin"/>
</dbReference>
<dbReference type="RefSeq" id="WP_135120872.1">
    <property type="nucleotide sequence ID" value="NZ_SPQZ01000004.1"/>
</dbReference>
<dbReference type="InterPro" id="IPR011009">
    <property type="entry name" value="Kinase-like_dom_sf"/>
</dbReference>
<dbReference type="GO" id="GO:0019748">
    <property type="term" value="P:secondary metabolic process"/>
    <property type="evidence" value="ECO:0007669"/>
    <property type="project" value="InterPro"/>
</dbReference>
<protein>
    <submittedName>
        <fullName evidence="1">3'-kinase</fullName>
    </submittedName>
</protein>
<dbReference type="GO" id="GO:0016301">
    <property type="term" value="F:kinase activity"/>
    <property type="evidence" value="ECO:0007669"/>
    <property type="project" value="UniProtKB-KW"/>
</dbReference>
<keyword evidence="1" id="KW-0808">Transferase</keyword>
<dbReference type="GO" id="GO:0016773">
    <property type="term" value="F:phosphotransferase activity, alcohol group as acceptor"/>
    <property type="evidence" value="ECO:0007669"/>
    <property type="project" value="InterPro"/>
</dbReference>
<dbReference type="Proteomes" id="UP000298127">
    <property type="component" value="Unassembled WGS sequence"/>
</dbReference>
<proteinExistence type="predicted"/>
<dbReference type="SUPFAM" id="SSF56112">
    <property type="entry name" value="Protein kinase-like (PK-like)"/>
    <property type="match status" value="1"/>
</dbReference>
<dbReference type="Pfam" id="PF04655">
    <property type="entry name" value="APH_6_hur"/>
    <property type="match status" value="1"/>
</dbReference>
<gene>
    <name evidence="1" type="ORF">E4M00_12680</name>
</gene>
<accession>A0A4Y9QWP0</accession>
<dbReference type="EMBL" id="SPQZ01000004">
    <property type="protein sequence ID" value="TFV96914.1"/>
    <property type="molecule type" value="Genomic_DNA"/>
</dbReference>
<evidence type="ECO:0000313" key="1">
    <source>
        <dbReference type="EMBL" id="TFV96914.1"/>
    </source>
</evidence>
<reference evidence="1 2" key="1">
    <citation type="journal article" date="2018" name="J. Microbiol.">
        <title>Leifsonia flava sp. nov., a novel actinobacterium isolated from the rhizosphere of Aquilegia viridiflora.</title>
        <authorList>
            <person name="Cai Y."/>
            <person name="Tao W.Z."/>
            <person name="Ma Y.J."/>
            <person name="Cheng J."/>
            <person name="Zhang M.Y."/>
            <person name="Zhang Y.X."/>
        </authorList>
    </citation>
    <scope>NUCLEOTIDE SEQUENCE [LARGE SCALE GENOMIC DNA]</scope>
    <source>
        <strain evidence="1 2">SYP-B2174</strain>
    </source>
</reference>
<name>A0A4Y9QWP0_9MICO</name>
<evidence type="ECO:0000313" key="2">
    <source>
        <dbReference type="Proteomes" id="UP000298127"/>
    </source>
</evidence>
<keyword evidence="1" id="KW-0418">Kinase</keyword>